<evidence type="ECO:0000256" key="4">
    <source>
        <dbReference type="ARBA" id="ARBA00023002"/>
    </source>
</evidence>
<dbReference type="GO" id="GO:0046872">
    <property type="term" value="F:metal ion binding"/>
    <property type="evidence" value="ECO:0007669"/>
    <property type="project" value="UniProtKB-KW"/>
</dbReference>
<evidence type="ECO:0000313" key="7">
    <source>
        <dbReference type="EMBL" id="SVC67852.1"/>
    </source>
</evidence>
<keyword evidence="3" id="KW-0223">Dioxygenase</keyword>
<dbReference type="GO" id="GO:0016706">
    <property type="term" value="F:2-oxoglutarate-dependent dioxygenase activity"/>
    <property type="evidence" value="ECO:0007669"/>
    <property type="project" value="TreeGrafter"/>
</dbReference>
<dbReference type="EMBL" id="UINC01104584">
    <property type="protein sequence ID" value="SVC67852.1"/>
    <property type="molecule type" value="Genomic_DNA"/>
</dbReference>
<gene>
    <name evidence="7" type="ORF">METZ01_LOCUS320706</name>
</gene>
<reference evidence="7" key="1">
    <citation type="submission" date="2018-05" db="EMBL/GenBank/DDBJ databases">
        <authorList>
            <person name="Lanie J.A."/>
            <person name="Ng W.-L."/>
            <person name="Kazmierczak K.M."/>
            <person name="Andrzejewski T.M."/>
            <person name="Davidsen T.M."/>
            <person name="Wayne K.J."/>
            <person name="Tettelin H."/>
            <person name="Glass J.I."/>
            <person name="Rusch D."/>
            <person name="Podicherti R."/>
            <person name="Tsui H.-C.T."/>
            <person name="Winkler M.E."/>
        </authorList>
    </citation>
    <scope>NUCLEOTIDE SEQUENCE</scope>
</reference>
<dbReference type="PANTHER" id="PTHR30468">
    <property type="entry name" value="ALPHA-KETOGLUTARATE-DEPENDENT SULFONATE DIOXYGENASE"/>
    <property type="match status" value="1"/>
</dbReference>
<dbReference type="InterPro" id="IPR042098">
    <property type="entry name" value="TauD-like_sf"/>
</dbReference>
<accession>A0A382P7E9</accession>
<dbReference type="PANTHER" id="PTHR30468:SF1">
    <property type="entry name" value="ALPHA-KETOGLUTARATE-DEPENDENT SULFONATE DIOXYGENASE"/>
    <property type="match status" value="1"/>
</dbReference>
<dbReference type="Pfam" id="PF02668">
    <property type="entry name" value="TauD"/>
    <property type="match status" value="1"/>
</dbReference>
<evidence type="ECO:0000256" key="3">
    <source>
        <dbReference type="ARBA" id="ARBA00022964"/>
    </source>
</evidence>
<evidence type="ECO:0000256" key="2">
    <source>
        <dbReference type="ARBA" id="ARBA00022723"/>
    </source>
</evidence>
<dbReference type="AlphaFoldDB" id="A0A382P7E9"/>
<dbReference type="GO" id="GO:0005737">
    <property type="term" value="C:cytoplasm"/>
    <property type="evidence" value="ECO:0007669"/>
    <property type="project" value="TreeGrafter"/>
</dbReference>
<dbReference type="InterPro" id="IPR003819">
    <property type="entry name" value="TauD/TfdA-like"/>
</dbReference>
<evidence type="ECO:0000256" key="1">
    <source>
        <dbReference type="ARBA" id="ARBA00005896"/>
    </source>
</evidence>
<proteinExistence type="inferred from homology"/>
<feature type="domain" description="TauD/TfdA-like" evidence="6">
    <location>
        <begin position="1"/>
        <end position="159"/>
    </location>
</feature>
<dbReference type="SUPFAM" id="SSF51197">
    <property type="entry name" value="Clavaminate synthase-like"/>
    <property type="match status" value="1"/>
</dbReference>
<organism evidence="7">
    <name type="scientific">marine metagenome</name>
    <dbReference type="NCBI Taxonomy" id="408172"/>
    <lineage>
        <taxon>unclassified sequences</taxon>
        <taxon>metagenomes</taxon>
        <taxon>ecological metagenomes</taxon>
    </lineage>
</organism>
<feature type="non-terminal residue" evidence="7">
    <location>
        <position position="1"/>
    </location>
</feature>
<evidence type="ECO:0000256" key="5">
    <source>
        <dbReference type="ARBA" id="ARBA00023004"/>
    </source>
</evidence>
<keyword evidence="5" id="KW-0408">Iron</keyword>
<dbReference type="Gene3D" id="3.60.130.10">
    <property type="entry name" value="Clavaminate synthase-like"/>
    <property type="match status" value="1"/>
</dbReference>
<keyword evidence="4" id="KW-0560">Oxidoreductase</keyword>
<comment type="similarity">
    <text evidence="1">Belongs to the TfdA dioxygenase family.</text>
</comment>
<keyword evidence="2" id="KW-0479">Metal-binding</keyword>
<sequence length="179" mass="20669">DVSYNIKPTKAVILRSIKIPPVGGDTMFSNMELAWETLDKNIKEKIKDKKAIHSSLGAAFFVNDYKRMEGNGNIDEYSSTHPIVRTHPETGKKILFVNWTYTKKIVDMDKKESDETLKKIFEHQARLDLTCRFRWTENAVAIWDNRSVLHYAIADFFPGRGLGHERIMDRIAIEGDRPN</sequence>
<protein>
    <recommendedName>
        <fullName evidence="6">TauD/TfdA-like domain-containing protein</fullName>
    </recommendedName>
</protein>
<dbReference type="InterPro" id="IPR051323">
    <property type="entry name" value="AtsK-like"/>
</dbReference>
<evidence type="ECO:0000259" key="6">
    <source>
        <dbReference type="Pfam" id="PF02668"/>
    </source>
</evidence>
<name>A0A382P7E9_9ZZZZ</name>